<comment type="caution">
    <text evidence="2">The sequence shown here is derived from an EMBL/GenBank/DDBJ whole genome shotgun (WGS) entry which is preliminary data.</text>
</comment>
<accession>A0A4R1BXM2</accession>
<dbReference type="OrthoDB" id="5255700at2"/>
<dbReference type="EMBL" id="SJZJ01000025">
    <property type="protein sequence ID" value="TCJ22166.1"/>
    <property type="molecule type" value="Genomic_DNA"/>
</dbReference>
<dbReference type="PROSITE" id="PS51257">
    <property type="entry name" value="PROKAR_LIPOPROTEIN"/>
    <property type="match status" value="1"/>
</dbReference>
<keyword evidence="3" id="KW-1185">Reference proteome</keyword>
<dbReference type="Proteomes" id="UP000295453">
    <property type="component" value="Unassembled WGS sequence"/>
</dbReference>
<feature type="signal peptide" evidence="1">
    <location>
        <begin position="1"/>
        <end position="17"/>
    </location>
</feature>
<evidence type="ECO:0000256" key="1">
    <source>
        <dbReference type="SAM" id="SignalP"/>
    </source>
</evidence>
<proteinExistence type="predicted"/>
<dbReference type="RefSeq" id="WP_131584984.1">
    <property type="nucleotide sequence ID" value="NZ_SJZJ01000025.1"/>
</dbReference>
<evidence type="ECO:0000313" key="2">
    <source>
        <dbReference type="EMBL" id="TCJ22166.1"/>
    </source>
</evidence>
<reference evidence="2 3" key="1">
    <citation type="submission" date="2019-03" db="EMBL/GenBank/DDBJ databases">
        <authorList>
            <person name="Kim M.K.M."/>
        </authorList>
    </citation>
    <scope>NUCLEOTIDE SEQUENCE [LARGE SCALE GENOMIC DNA]</scope>
    <source>
        <strain evidence="2 3">18JY15-6</strain>
    </source>
</reference>
<sequence length="149" mass="15279">MKKLAVALVAVSALSLAACGGSDTSAKDTASPSPSTLTKAEYLKQADALCAGMNASIDKASQTLGDSPDAAALEAFTNDTVLPTTKKVISKIEALTPPAELKAQVDAMLTEVNAQIAKVEADWKYGMTPKAFTKANKMAMDLGLPACGS</sequence>
<keyword evidence="1" id="KW-0732">Signal</keyword>
<feature type="chain" id="PRO_5039648756" evidence="1">
    <location>
        <begin position="18"/>
        <end position="149"/>
    </location>
</feature>
<dbReference type="AlphaFoldDB" id="A0A4R1BXM2"/>
<name>A0A4R1BXM2_9ACTN</name>
<organism evidence="2 3">
    <name type="scientific">Nocardioides jejuensis</name>
    <dbReference type="NCBI Taxonomy" id="2502782"/>
    <lineage>
        <taxon>Bacteria</taxon>
        <taxon>Bacillati</taxon>
        <taxon>Actinomycetota</taxon>
        <taxon>Actinomycetes</taxon>
        <taxon>Propionibacteriales</taxon>
        <taxon>Nocardioidaceae</taxon>
        <taxon>Nocardioides</taxon>
    </lineage>
</organism>
<protein>
    <submittedName>
        <fullName evidence="2">Uncharacterized protein</fullName>
    </submittedName>
</protein>
<evidence type="ECO:0000313" key="3">
    <source>
        <dbReference type="Proteomes" id="UP000295453"/>
    </source>
</evidence>
<gene>
    <name evidence="2" type="ORF">EPD65_13400</name>
</gene>